<gene>
    <name evidence="8" type="ORF">Sjap_019648</name>
</gene>
<dbReference type="GO" id="GO:0008270">
    <property type="term" value="F:zinc ion binding"/>
    <property type="evidence" value="ECO:0007669"/>
    <property type="project" value="UniProtKB-KW"/>
</dbReference>
<evidence type="ECO:0000256" key="4">
    <source>
        <dbReference type="PROSITE-ProRule" id="PRU00723"/>
    </source>
</evidence>
<feature type="compositionally biased region" description="Low complexity" evidence="5">
    <location>
        <begin position="588"/>
        <end position="598"/>
    </location>
</feature>
<dbReference type="Pfam" id="PF24766">
    <property type="entry name" value="DUF7699"/>
    <property type="match status" value="1"/>
</dbReference>
<evidence type="ECO:0000256" key="5">
    <source>
        <dbReference type="SAM" id="MobiDB-lite"/>
    </source>
</evidence>
<keyword evidence="9" id="KW-1185">Reference proteome</keyword>
<dbReference type="AlphaFoldDB" id="A0AAP0EZU1"/>
<feature type="compositionally biased region" description="Basic and acidic residues" evidence="5">
    <location>
        <begin position="534"/>
        <end position="546"/>
    </location>
</feature>
<feature type="compositionally biased region" description="Polar residues" evidence="5">
    <location>
        <begin position="624"/>
        <end position="634"/>
    </location>
</feature>
<feature type="compositionally biased region" description="Basic and acidic residues" evidence="5">
    <location>
        <begin position="303"/>
        <end position="316"/>
    </location>
</feature>
<evidence type="ECO:0000256" key="3">
    <source>
        <dbReference type="ARBA" id="ARBA00022833"/>
    </source>
</evidence>
<evidence type="ECO:0000256" key="1">
    <source>
        <dbReference type="ARBA" id="ARBA00022723"/>
    </source>
</evidence>
<keyword evidence="1 4" id="KW-0479">Metal-binding</keyword>
<keyword evidence="2 4" id="KW-0863">Zinc-finger</keyword>
<dbReference type="PROSITE" id="PS50800">
    <property type="entry name" value="SAP"/>
    <property type="match status" value="1"/>
</dbReference>
<dbReference type="Gene3D" id="3.30.1370.210">
    <property type="match status" value="1"/>
</dbReference>
<feature type="compositionally biased region" description="Polar residues" evidence="5">
    <location>
        <begin position="439"/>
        <end position="453"/>
    </location>
</feature>
<evidence type="ECO:0000256" key="2">
    <source>
        <dbReference type="ARBA" id="ARBA00022771"/>
    </source>
</evidence>
<reference evidence="8 9" key="1">
    <citation type="submission" date="2024-01" db="EMBL/GenBank/DDBJ databases">
        <title>Genome assemblies of Stephania.</title>
        <authorList>
            <person name="Yang L."/>
        </authorList>
    </citation>
    <scope>NUCLEOTIDE SEQUENCE [LARGE SCALE GENOMIC DNA]</scope>
    <source>
        <strain evidence="8">QJT</strain>
        <tissue evidence="8">Leaf</tissue>
    </source>
</reference>
<dbReference type="SUPFAM" id="SSF90229">
    <property type="entry name" value="CCCH zinc finger"/>
    <property type="match status" value="2"/>
</dbReference>
<accession>A0AAP0EZU1</accession>
<feature type="region of interest" description="Disordered" evidence="5">
    <location>
        <begin position="303"/>
        <end position="343"/>
    </location>
</feature>
<feature type="zinc finger region" description="C3H1-type" evidence="4">
    <location>
        <begin position="685"/>
        <end position="713"/>
    </location>
</feature>
<dbReference type="InterPro" id="IPR036361">
    <property type="entry name" value="SAP_dom_sf"/>
</dbReference>
<evidence type="ECO:0000313" key="9">
    <source>
        <dbReference type="Proteomes" id="UP001417504"/>
    </source>
</evidence>
<feature type="region of interest" description="Disordered" evidence="5">
    <location>
        <begin position="407"/>
        <end position="496"/>
    </location>
</feature>
<feature type="domain" description="SAP" evidence="7">
    <location>
        <begin position="106"/>
        <end position="140"/>
    </location>
</feature>
<dbReference type="InterPro" id="IPR056116">
    <property type="entry name" value="DUF7699"/>
</dbReference>
<dbReference type="SMART" id="SM00356">
    <property type="entry name" value="ZnF_C3H1"/>
    <property type="match status" value="2"/>
</dbReference>
<proteinExistence type="predicted"/>
<comment type="caution">
    <text evidence="8">The sequence shown here is derived from an EMBL/GenBank/DDBJ whole genome shotgun (WGS) entry which is preliminary data.</text>
</comment>
<feature type="domain" description="C3H1-type" evidence="6">
    <location>
        <begin position="685"/>
        <end position="713"/>
    </location>
</feature>
<feature type="region of interest" description="Disordered" evidence="5">
    <location>
        <begin position="1"/>
        <end position="40"/>
    </location>
</feature>
<dbReference type="Gene3D" id="1.10.720.30">
    <property type="entry name" value="SAP domain"/>
    <property type="match status" value="1"/>
</dbReference>
<evidence type="ECO:0000259" key="6">
    <source>
        <dbReference type="PROSITE" id="PS50103"/>
    </source>
</evidence>
<dbReference type="PANTHER" id="PTHR35323">
    <property type="entry name" value="SAP DOMAIN-CONTAINING PROTEIN"/>
    <property type="match status" value="1"/>
</dbReference>
<dbReference type="EMBL" id="JBBNAE010000008">
    <property type="protein sequence ID" value="KAK9102394.1"/>
    <property type="molecule type" value="Genomic_DNA"/>
</dbReference>
<dbReference type="Pfam" id="PF02037">
    <property type="entry name" value="SAP"/>
    <property type="match status" value="1"/>
</dbReference>
<feature type="compositionally biased region" description="Polar residues" evidence="5">
    <location>
        <begin position="599"/>
        <end position="613"/>
    </location>
</feature>
<organism evidence="8 9">
    <name type="scientific">Stephania japonica</name>
    <dbReference type="NCBI Taxonomy" id="461633"/>
    <lineage>
        <taxon>Eukaryota</taxon>
        <taxon>Viridiplantae</taxon>
        <taxon>Streptophyta</taxon>
        <taxon>Embryophyta</taxon>
        <taxon>Tracheophyta</taxon>
        <taxon>Spermatophyta</taxon>
        <taxon>Magnoliopsida</taxon>
        <taxon>Ranunculales</taxon>
        <taxon>Menispermaceae</taxon>
        <taxon>Menispermoideae</taxon>
        <taxon>Cissampelideae</taxon>
        <taxon>Stephania</taxon>
    </lineage>
</organism>
<keyword evidence="3 4" id="KW-0862">Zinc</keyword>
<feature type="compositionally biased region" description="Basic and acidic residues" evidence="5">
    <location>
        <begin position="1"/>
        <end position="20"/>
    </location>
</feature>
<protein>
    <submittedName>
        <fullName evidence="8">Uncharacterized protein</fullName>
    </submittedName>
</protein>
<dbReference type="InterPro" id="IPR000571">
    <property type="entry name" value="Znf_CCCH"/>
</dbReference>
<feature type="compositionally biased region" description="Acidic residues" evidence="5">
    <location>
        <begin position="23"/>
        <end position="39"/>
    </location>
</feature>
<feature type="compositionally biased region" description="Polar residues" evidence="5">
    <location>
        <begin position="462"/>
        <end position="488"/>
    </location>
</feature>
<dbReference type="SUPFAM" id="SSF68906">
    <property type="entry name" value="SAP domain"/>
    <property type="match status" value="1"/>
</dbReference>
<dbReference type="SMART" id="SM00513">
    <property type="entry name" value="SAP"/>
    <property type="match status" value="1"/>
</dbReference>
<feature type="domain" description="C3H1-type" evidence="6">
    <location>
        <begin position="725"/>
        <end position="750"/>
    </location>
</feature>
<sequence>MALDDDRNASTQIIEEHNCEDLGSSDEECETDDSDEDPTYDVLQDTCSKLSNLSLKKSNSRASSKVIIGSARKLELDEEEIEAAELDENDKKCFEKVEEIVNAGGLERLTVDQCKVYLRKHGLRLTGKKEILVERIKEHISIIDGRGEEKYPIANFVLNCKGDACNGDVVLFEQKVYEMYAESSKSGLIDFLSYNPASRSSTAPPIGTRMVAGRIVKESYGAAKQQHTFTIEVLWSKGMKPLPPLHPLLIKGRNLYRLKTMRQRWADEEKRSKVLREKHSRGFVARSNRETRVQEKEMWKRFNGPRDARKENDFQNKNRLAKPKPNPKSCVSTPQLSKDSIAPPETKFIKLPNSMFPSQNTVVPVQAHGENHQRTGVLNRQALAIVKCSPNLTDHVVTKQSERHFSSEQHAHGKLGKQQISVRCSPPRRPLNGGHYHAQENTSSSMHQGATNDNLDRRPLSRVTSTFKRSCSGGYTHNQQPCGHSSSPMHYRADNDKLEWPPFSRVISPSRRPFSGGYPHTQQPNVHSSSPMRHHVDYGKLDREPLSRLTSPSRRPFHGGYTHSQQPYGYSSRQMHYGAADDKLNRFSSPSRRPSSGGYTHSHQPYGYSSSQMHYGAADEKLTRPQSPRFTSPSRRPYSGGYAHSQQPYGYSSSQMHNGAADDKLGRQELSRFASPSGRPLSGGPIHRKVCDYYAQRRWCPYEDNCKYLHEFPEDRVDARTGRHTTKELCRYYLQGRCQHGGCCNFVHER</sequence>
<evidence type="ECO:0000313" key="8">
    <source>
        <dbReference type="EMBL" id="KAK9102394.1"/>
    </source>
</evidence>
<feature type="compositionally biased region" description="Polar residues" evidence="5">
    <location>
        <begin position="520"/>
        <end position="531"/>
    </location>
</feature>
<feature type="compositionally biased region" description="Polar residues" evidence="5">
    <location>
        <begin position="644"/>
        <end position="657"/>
    </location>
</feature>
<feature type="zinc finger region" description="C3H1-type" evidence="4">
    <location>
        <begin position="725"/>
        <end position="750"/>
    </location>
</feature>
<dbReference type="Proteomes" id="UP001417504">
    <property type="component" value="Unassembled WGS sequence"/>
</dbReference>
<dbReference type="Pfam" id="PF00642">
    <property type="entry name" value="zf-CCCH"/>
    <property type="match status" value="1"/>
</dbReference>
<dbReference type="PANTHER" id="PTHR35323:SF5">
    <property type="entry name" value="ZINC FINGER CCCH DOMAIN-CONTAINING PROTEIN 62"/>
    <property type="match status" value="1"/>
</dbReference>
<evidence type="ECO:0000259" key="7">
    <source>
        <dbReference type="PROSITE" id="PS50800"/>
    </source>
</evidence>
<dbReference type="InterPro" id="IPR003034">
    <property type="entry name" value="SAP_dom"/>
</dbReference>
<feature type="region of interest" description="Disordered" evidence="5">
    <location>
        <begin position="511"/>
        <end position="569"/>
    </location>
</feature>
<dbReference type="PROSITE" id="PS50103">
    <property type="entry name" value="ZF_C3H1"/>
    <property type="match status" value="2"/>
</dbReference>
<feature type="compositionally biased region" description="Polar residues" evidence="5">
    <location>
        <begin position="329"/>
        <end position="338"/>
    </location>
</feature>
<feature type="region of interest" description="Disordered" evidence="5">
    <location>
        <begin position="583"/>
        <end position="660"/>
    </location>
</feature>
<name>A0AAP0EZU1_9MAGN</name>
<dbReference type="InterPro" id="IPR036855">
    <property type="entry name" value="Znf_CCCH_sf"/>
</dbReference>